<name>X1G894_9ZZZZ</name>
<dbReference type="GO" id="GO:0008170">
    <property type="term" value="F:N-methyltransferase activity"/>
    <property type="evidence" value="ECO:0007669"/>
    <property type="project" value="InterPro"/>
</dbReference>
<dbReference type="Gene3D" id="3.40.50.150">
    <property type="entry name" value="Vaccinia Virus protein VP39"/>
    <property type="match status" value="1"/>
</dbReference>
<protein>
    <recommendedName>
        <fullName evidence="4">DNA methylase N-4/N-6 domain-containing protein</fullName>
    </recommendedName>
</protein>
<dbReference type="EMBL" id="BARU01001109">
    <property type="protein sequence ID" value="GAH29263.1"/>
    <property type="molecule type" value="Genomic_DNA"/>
</dbReference>
<dbReference type="InterPro" id="IPR029063">
    <property type="entry name" value="SAM-dependent_MTases_sf"/>
</dbReference>
<comment type="caution">
    <text evidence="5">The sequence shown here is derived from an EMBL/GenBank/DDBJ whole genome shotgun (WGS) entry which is preliminary data.</text>
</comment>
<reference evidence="5" key="1">
    <citation type="journal article" date="2014" name="Front. Microbiol.">
        <title>High frequency of phylogenetically diverse reductive dehalogenase-homologous genes in deep subseafloor sedimentary metagenomes.</title>
        <authorList>
            <person name="Kawai M."/>
            <person name="Futagami T."/>
            <person name="Toyoda A."/>
            <person name="Takaki Y."/>
            <person name="Nishi S."/>
            <person name="Hori S."/>
            <person name="Arai W."/>
            <person name="Tsubouchi T."/>
            <person name="Morono Y."/>
            <person name="Uchiyama I."/>
            <person name="Ito T."/>
            <person name="Fujiyama A."/>
            <person name="Inagaki F."/>
            <person name="Takami H."/>
        </authorList>
    </citation>
    <scope>NUCLEOTIDE SEQUENCE</scope>
    <source>
        <strain evidence="5">Expedition CK06-06</strain>
    </source>
</reference>
<evidence type="ECO:0000256" key="2">
    <source>
        <dbReference type="ARBA" id="ARBA00022603"/>
    </source>
</evidence>
<organism evidence="5">
    <name type="scientific">marine sediment metagenome</name>
    <dbReference type="NCBI Taxonomy" id="412755"/>
    <lineage>
        <taxon>unclassified sequences</taxon>
        <taxon>metagenomes</taxon>
        <taxon>ecological metagenomes</taxon>
    </lineage>
</organism>
<sequence length="450" mass="51376">MKYPEDFINKLICADCQEGMRYIPNGSIDLIVTDPPYGYAFMQKNWDKALVSVKTWEECLRVLKPGAFAFIMCAPRQDVLSRQIINLEEAGFITGFTSLYFTYASGFPKAQNISKAIDKKECRKQLTEKLGRRPTKEEFKKKWENYRKITGYKKNIGHIERGDSNLDDQIRKEYGNPFIVDKSKEHIATSRSPFTLEAKLLSGSYGGFQPKPAVEVILVVMKPLSEKTYVDQALKNSKGITWLEKGRLPYKGQNDVNRARGRKGDYEKMNIPSGQKYLESLPVYYKNEINNRGRFPANLLVSDDVLNDGKVFKNSFRPSNKRAGKIIKAQSTAFNDGLIREGDTLGYPDSGSFSRYFDLDKWWEEKIKQLSESAQKTFPFLIVPKASKNEKNKGCKRLEKKARANINKMMGEAGNFKTGSGNVRTVKFKNHHPTVKPIKLMSYLIILGSR</sequence>
<dbReference type="SUPFAM" id="SSF53335">
    <property type="entry name" value="S-adenosyl-L-methionine-dependent methyltransferases"/>
    <property type="match status" value="1"/>
</dbReference>
<evidence type="ECO:0000256" key="3">
    <source>
        <dbReference type="ARBA" id="ARBA00022679"/>
    </source>
</evidence>
<dbReference type="Pfam" id="PF01555">
    <property type="entry name" value="N6_N4_Mtase"/>
    <property type="match status" value="1"/>
</dbReference>
<gene>
    <name evidence="5" type="ORF">S03H2_03099</name>
</gene>
<proteinExistence type="inferred from homology"/>
<feature type="domain" description="DNA methylase N-4/N-6" evidence="4">
    <location>
        <begin position="28"/>
        <end position="447"/>
    </location>
</feature>
<dbReference type="GO" id="GO:0003677">
    <property type="term" value="F:DNA binding"/>
    <property type="evidence" value="ECO:0007669"/>
    <property type="project" value="InterPro"/>
</dbReference>
<accession>X1G894</accession>
<evidence type="ECO:0000259" key="4">
    <source>
        <dbReference type="Pfam" id="PF01555"/>
    </source>
</evidence>
<dbReference type="InterPro" id="IPR002052">
    <property type="entry name" value="DNA_methylase_N6_adenine_CS"/>
</dbReference>
<evidence type="ECO:0000256" key="1">
    <source>
        <dbReference type="ARBA" id="ARBA00006594"/>
    </source>
</evidence>
<dbReference type="GO" id="GO:0032259">
    <property type="term" value="P:methylation"/>
    <property type="evidence" value="ECO:0007669"/>
    <property type="project" value="UniProtKB-KW"/>
</dbReference>
<feature type="non-terminal residue" evidence="5">
    <location>
        <position position="450"/>
    </location>
</feature>
<evidence type="ECO:0000313" key="5">
    <source>
        <dbReference type="EMBL" id="GAH29263.1"/>
    </source>
</evidence>
<dbReference type="PROSITE" id="PS00092">
    <property type="entry name" value="N6_MTASE"/>
    <property type="match status" value="1"/>
</dbReference>
<comment type="similarity">
    <text evidence="1">Belongs to the N(4)/N(6)-methyltransferase family.</text>
</comment>
<keyword evidence="3" id="KW-0808">Transferase</keyword>
<dbReference type="AlphaFoldDB" id="X1G894"/>
<keyword evidence="2" id="KW-0489">Methyltransferase</keyword>
<dbReference type="InterPro" id="IPR002941">
    <property type="entry name" value="DNA_methylase_N4/N6"/>
</dbReference>